<evidence type="ECO:0000313" key="5">
    <source>
        <dbReference type="Proteomes" id="UP000254507"/>
    </source>
</evidence>
<sequence>MEKKGGYCFELNLLLMHLLRHLGFDVQFHSAKFVHNNDPFTKHVYTHGFLLVILHGQEYVIGYGGFN</sequence>
<keyword evidence="3" id="KW-0012">Acyltransferase</keyword>
<reference evidence="2 4" key="1">
    <citation type="submission" date="2017-07" db="EMBL/GenBank/DDBJ databases">
        <title>Virulence factors identified in Actinobacillus seminis.</title>
        <authorList>
            <person name="Negrete-Abascal E."/>
            <person name="Vaca-Pacheco S."/>
            <person name="Montes-Garcia F."/>
            <person name="Leyto-Gil A.M."/>
            <person name="Fragoso-Garcia E."/>
            <person name="Carvente-Garcia R."/>
            <person name="Perez-Agueros S."/>
            <person name="Castelan-Sanchez H.G."/>
            <person name="Garcia-Molina A."/>
            <person name="Villamar T.E."/>
            <person name="Vazquez-Cruz C."/>
        </authorList>
    </citation>
    <scope>NUCLEOTIDE SEQUENCE [LARGE SCALE GENOMIC DNA]</scope>
    <source>
        <strain evidence="2 4">ATCC 15768</strain>
    </source>
</reference>
<comment type="similarity">
    <text evidence="1">Belongs to the arylamine N-acetyltransferase family.</text>
</comment>
<organism evidence="3 5">
    <name type="scientific">Actinobacillus seminis</name>
    <dbReference type="NCBI Taxonomy" id="722"/>
    <lineage>
        <taxon>Bacteria</taxon>
        <taxon>Pseudomonadati</taxon>
        <taxon>Pseudomonadota</taxon>
        <taxon>Gammaproteobacteria</taxon>
        <taxon>Pasteurellales</taxon>
        <taxon>Pasteurellaceae</taxon>
        <taxon>Actinobacillus</taxon>
    </lineage>
</organism>
<accession>A0A263HEA7</accession>
<protein>
    <submittedName>
        <fullName evidence="3">N-hydroxyarylamine O-acetyltransferase</fullName>
        <ecNumber evidence="3">2.3.1.118</ecNumber>
    </submittedName>
</protein>
<dbReference type="InParanoid" id="A0A263HEA7"/>
<keyword evidence="3" id="KW-0808">Transferase</keyword>
<dbReference type="EMBL" id="UFSB01000001">
    <property type="protein sequence ID" value="SUU35883.1"/>
    <property type="molecule type" value="Genomic_DNA"/>
</dbReference>
<dbReference type="EMBL" id="NLFK01000003">
    <property type="protein sequence ID" value="OZN25298.1"/>
    <property type="molecule type" value="Genomic_DNA"/>
</dbReference>
<dbReference type="Proteomes" id="UP000215738">
    <property type="component" value="Unassembled WGS sequence"/>
</dbReference>
<keyword evidence="4" id="KW-1185">Reference proteome</keyword>
<dbReference type="Gene3D" id="3.30.2140.20">
    <property type="match status" value="1"/>
</dbReference>
<evidence type="ECO:0000313" key="4">
    <source>
        <dbReference type="Proteomes" id="UP000215738"/>
    </source>
</evidence>
<dbReference type="AlphaFoldDB" id="A0A263HEA7"/>
<evidence type="ECO:0000256" key="1">
    <source>
        <dbReference type="ARBA" id="ARBA00006547"/>
    </source>
</evidence>
<dbReference type="Pfam" id="PF00797">
    <property type="entry name" value="Acetyltransf_2"/>
    <property type="match status" value="1"/>
</dbReference>
<dbReference type="InterPro" id="IPR053710">
    <property type="entry name" value="Arylamine_NAT_domain_sf"/>
</dbReference>
<evidence type="ECO:0000313" key="3">
    <source>
        <dbReference type="EMBL" id="SUU35883.1"/>
    </source>
</evidence>
<dbReference type="InterPro" id="IPR001447">
    <property type="entry name" value="Arylamine_N-AcTrfase"/>
</dbReference>
<dbReference type="RefSeq" id="WP_094945971.1">
    <property type="nucleotide sequence ID" value="NZ_NLFK01000003.1"/>
</dbReference>
<dbReference type="GO" id="GO:0046990">
    <property type="term" value="F:N-hydroxyarylamine O-acetyltransferase activity"/>
    <property type="evidence" value="ECO:0007669"/>
    <property type="project" value="UniProtKB-EC"/>
</dbReference>
<dbReference type="InterPro" id="IPR038765">
    <property type="entry name" value="Papain-like_cys_pep_sf"/>
</dbReference>
<name>A0A263HEA7_9PAST</name>
<dbReference type="EC" id="2.3.1.118" evidence="3"/>
<dbReference type="OrthoDB" id="7181050at2"/>
<evidence type="ECO:0000313" key="2">
    <source>
        <dbReference type="EMBL" id="OZN25298.1"/>
    </source>
</evidence>
<dbReference type="Proteomes" id="UP000254507">
    <property type="component" value="Unassembled WGS sequence"/>
</dbReference>
<proteinExistence type="inferred from homology"/>
<reference evidence="3 5" key="2">
    <citation type="submission" date="2018-06" db="EMBL/GenBank/DDBJ databases">
        <authorList>
            <consortium name="Pathogen Informatics"/>
            <person name="Doyle S."/>
        </authorList>
    </citation>
    <scope>NUCLEOTIDE SEQUENCE [LARGE SCALE GENOMIC DNA]</scope>
    <source>
        <strain evidence="3 5">NCTC10851</strain>
    </source>
</reference>
<gene>
    <name evidence="3" type="primary">nhoA</name>
    <name evidence="2" type="ORF">CFY87_03915</name>
    <name evidence="3" type="ORF">NCTC10851_01026</name>
</gene>
<dbReference type="SUPFAM" id="SSF54001">
    <property type="entry name" value="Cysteine proteinases"/>
    <property type="match status" value="1"/>
</dbReference>